<evidence type="ECO:0000256" key="1">
    <source>
        <dbReference type="SAM" id="SignalP"/>
    </source>
</evidence>
<reference evidence="3 4" key="1">
    <citation type="submission" date="2014-03" db="EMBL/GenBank/DDBJ databases">
        <title>Draft genome of the hookworm Oesophagostomum dentatum.</title>
        <authorList>
            <person name="Mitreva M."/>
        </authorList>
    </citation>
    <scope>NUCLEOTIDE SEQUENCE [LARGE SCALE GENOMIC DNA]</scope>
    <source>
        <strain evidence="3 4">OD-Hann</strain>
    </source>
</reference>
<accession>A0A0B1ST12</accession>
<sequence>MKSITVVTFILSLLVLNSMGLETRYGKYGPMRLAGDEQVINSYTPIKYRRASIDAYGDFSSMMRSMDELQRPRFGRK</sequence>
<keyword evidence="4" id="KW-1185">Reference proteome</keyword>
<dbReference type="EMBL" id="KN609593">
    <property type="protein sequence ID" value="KHJ78621.1"/>
    <property type="molecule type" value="Genomic_DNA"/>
</dbReference>
<dbReference type="Proteomes" id="UP000053660">
    <property type="component" value="Unassembled WGS sequence"/>
</dbReference>
<feature type="signal peptide" evidence="1">
    <location>
        <begin position="1"/>
        <end position="20"/>
    </location>
</feature>
<name>A0A0B1ST12_OESDE</name>
<keyword evidence="1" id="KW-0732">Signal</keyword>
<dbReference type="EMBL" id="KN560690">
    <property type="protein sequence ID" value="KHJ86355.1"/>
    <property type="molecule type" value="Genomic_DNA"/>
</dbReference>
<protein>
    <submittedName>
        <fullName evidence="3">Uncharacterized protein</fullName>
    </submittedName>
</protein>
<evidence type="ECO:0000313" key="3">
    <source>
        <dbReference type="EMBL" id="KHJ86355.1"/>
    </source>
</evidence>
<evidence type="ECO:0000313" key="2">
    <source>
        <dbReference type="EMBL" id="KHJ78621.1"/>
    </source>
</evidence>
<organism evidence="3 4">
    <name type="scientific">Oesophagostomum dentatum</name>
    <name type="common">Nodular worm</name>
    <dbReference type="NCBI Taxonomy" id="61180"/>
    <lineage>
        <taxon>Eukaryota</taxon>
        <taxon>Metazoa</taxon>
        <taxon>Ecdysozoa</taxon>
        <taxon>Nematoda</taxon>
        <taxon>Chromadorea</taxon>
        <taxon>Rhabditida</taxon>
        <taxon>Rhabditina</taxon>
        <taxon>Rhabditomorpha</taxon>
        <taxon>Strongyloidea</taxon>
        <taxon>Strongylidae</taxon>
        <taxon>Oesophagostomum</taxon>
    </lineage>
</organism>
<feature type="chain" id="PRO_5007390457" evidence="1">
    <location>
        <begin position="21"/>
        <end position="77"/>
    </location>
</feature>
<dbReference type="AlphaFoldDB" id="A0A0B1ST12"/>
<proteinExistence type="predicted"/>
<gene>
    <name evidence="3" type="ORF">OESDEN_13899</name>
    <name evidence="2" type="ORF">OESDEN_21756</name>
</gene>
<evidence type="ECO:0000313" key="4">
    <source>
        <dbReference type="Proteomes" id="UP000053660"/>
    </source>
</evidence>
<dbReference type="OrthoDB" id="5846626at2759"/>